<dbReference type="InterPro" id="IPR053737">
    <property type="entry name" value="Type_II_TA_Toxin"/>
</dbReference>
<evidence type="ECO:0000313" key="3">
    <source>
        <dbReference type="Proteomes" id="UP001465426"/>
    </source>
</evidence>
<dbReference type="EMBL" id="JBBMFN010000082">
    <property type="protein sequence ID" value="MEQ2468183.1"/>
    <property type="molecule type" value="Genomic_DNA"/>
</dbReference>
<gene>
    <name evidence="2" type="ORF">WMO63_21215</name>
</gene>
<name>A0ABV1F466_9BACI</name>
<dbReference type="PANTHER" id="PTHR39426">
    <property type="entry name" value="HOMOLOGY TO DEATH-ON-CURING PROTEIN OF PHAGE P1"/>
    <property type="match status" value="1"/>
</dbReference>
<dbReference type="InterPro" id="IPR006440">
    <property type="entry name" value="Doc"/>
</dbReference>
<dbReference type="Proteomes" id="UP001465426">
    <property type="component" value="Unassembled WGS sequence"/>
</dbReference>
<evidence type="ECO:0000259" key="1">
    <source>
        <dbReference type="PROSITE" id="PS51459"/>
    </source>
</evidence>
<dbReference type="Pfam" id="PF02661">
    <property type="entry name" value="Fic"/>
    <property type="match status" value="1"/>
</dbReference>
<dbReference type="PROSITE" id="PS51459">
    <property type="entry name" value="FIDO"/>
    <property type="match status" value="1"/>
</dbReference>
<feature type="domain" description="Fido" evidence="1">
    <location>
        <begin position="5"/>
        <end position="127"/>
    </location>
</feature>
<dbReference type="InterPro" id="IPR003812">
    <property type="entry name" value="Fido"/>
</dbReference>
<protein>
    <submittedName>
        <fullName evidence="2">Type II toxin-antitoxin system death-on-curing family toxin</fullName>
    </submittedName>
</protein>
<dbReference type="RefSeq" id="WP_048717670.1">
    <property type="nucleotide sequence ID" value="NZ_JBBMFN010000082.1"/>
</dbReference>
<organism evidence="2 3">
    <name type="scientific">Niallia hominis</name>
    <dbReference type="NCBI Taxonomy" id="3133173"/>
    <lineage>
        <taxon>Bacteria</taxon>
        <taxon>Bacillati</taxon>
        <taxon>Bacillota</taxon>
        <taxon>Bacilli</taxon>
        <taxon>Bacillales</taxon>
        <taxon>Bacillaceae</taxon>
        <taxon>Niallia</taxon>
    </lineage>
</organism>
<proteinExistence type="predicted"/>
<reference evidence="2 3" key="1">
    <citation type="submission" date="2024-03" db="EMBL/GenBank/DDBJ databases">
        <title>Human intestinal bacterial collection.</title>
        <authorList>
            <person name="Pauvert C."/>
            <person name="Hitch T.C.A."/>
            <person name="Clavel T."/>
        </authorList>
    </citation>
    <scope>NUCLEOTIDE SEQUENCE [LARGE SCALE GENOMIC DNA]</scope>
    <source>
        <strain evidence="2 3">CLA-SR-H024</strain>
    </source>
</reference>
<dbReference type="NCBIfam" id="TIGR01550">
    <property type="entry name" value="DOC_P1"/>
    <property type="match status" value="1"/>
</dbReference>
<keyword evidence="3" id="KW-1185">Reference proteome</keyword>
<accession>A0ABV1F466</accession>
<evidence type="ECO:0000313" key="2">
    <source>
        <dbReference type="EMBL" id="MEQ2468183.1"/>
    </source>
</evidence>
<sequence>MVRYLHQKELILINAMLIKRYSPGEQMGVKDTALLDSAINRPKQSAFGEEAYPTIWLKAAALYSSIAQNHAFHNANKRTAFAAMKQFLWVNSYQFVAPQKEAEDFTVELVATKPPMDIQEVAKWIEKHTKER</sequence>
<dbReference type="PIRSF" id="PIRSF018297">
    <property type="entry name" value="Doc"/>
    <property type="match status" value="1"/>
</dbReference>
<dbReference type="Gene3D" id="1.20.120.1870">
    <property type="entry name" value="Fic/DOC protein, Fido domain"/>
    <property type="match status" value="1"/>
</dbReference>
<dbReference type="PANTHER" id="PTHR39426:SF1">
    <property type="entry name" value="HOMOLOGY TO DEATH-ON-CURING PROTEIN OF PHAGE P1"/>
    <property type="match status" value="1"/>
</dbReference>
<comment type="caution">
    <text evidence="2">The sequence shown here is derived from an EMBL/GenBank/DDBJ whole genome shotgun (WGS) entry which is preliminary data.</text>
</comment>